<dbReference type="SUPFAM" id="SSF52166">
    <property type="entry name" value="Ribosomal protein L4"/>
    <property type="match status" value="1"/>
</dbReference>
<evidence type="ECO:0000256" key="4">
    <source>
        <dbReference type="ARBA" id="ARBA00035244"/>
    </source>
</evidence>
<gene>
    <name evidence="7" type="primary">rplD</name>
    <name evidence="7" type="ORF">NQX30_02790</name>
</gene>
<sequence>MELSVVNFGGGKAETFQVKESFLSRPYNAPLVHQVVGSHFANARQGTRAQKTRAEVHHSTHKLFRQKGSGRARGGMSSSPIRVGGGRAFPSRVDENFSQKVPRRMFRAVMAMAVSQLCREERLHVVKSMEMKTPKTKALIKVFEDMNIEGKVLLVDTEIDNNVELSARNLPFADVCPISCLLPSLMIGADKIVFTQRALQWAEEKWQ</sequence>
<protein>
    <recommendedName>
        <fullName evidence="4">Large ribosomal subunit protein uL4</fullName>
    </recommendedName>
    <alternativeName>
        <fullName evidence="5">50S ribosomal protein L4</fullName>
    </alternativeName>
</protein>
<name>A0ABT7QLJ8_9GAMM</name>
<keyword evidence="3" id="KW-0687">Ribonucleoprotein</keyword>
<keyword evidence="2 7" id="KW-0689">Ribosomal protein</keyword>
<evidence type="ECO:0000256" key="6">
    <source>
        <dbReference type="SAM" id="MobiDB-lite"/>
    </source>
</evidence>
<dbReference type="Gene3D" id="3.40.1370.10">
    <property type="match status" value="1"/>
</dbReference>
<dbReference type="PANTHER" id="PTHR10746:SF6">
    <property type="entry name" value="LARGE RIBOSOMAL SUBUNIT PROTEIN UL4M"/>
    <property type="match status" value="1"/>
</dbReference>
<reference evidence="7" key="2">
    <citation type="journal article" date="2023" name="Microbiome">
        <title>Synthase-selected sorting approach identifies a beta-lactone synthase in a nudibranch symbiotic bacterium.</title>
        <authorList>
            <person name="Dzunkova M."/>
            <person name="La Clair J.J."/>
            <person name="Tyml T."/>
            <person name="Doud D."/>
            <person name="Schulz F."/>
            <person name="Piquer-Esteban S."/>
            <person name="Porcel Sanchis D."/>
            <person name="Osborn A."/>
            <person name="Robinson D."/>
            <person name="Louie K.B."/>
            <person name="Bowen B.P."/>
            <person name="Bowers R.M."/>
            <person name="Lee J."/>
            <person name="Arnau V."/>
            <person name="Diaz-Villanueva W."/>
            <person name="Stepanauskas R."/>
            <person name="Gosliner T."/>
            <person name="Date S.V."/>
            <person name="Northen T.R."/>
            <person name="Cheng J.F."/>
            <person name="Burkart M.D."/>
            <person name="Woyke T."/>
        </authorList>
    </citation>
    <scope>NUCLEOTIDE SEQUENCE</scope>
    <source>
        <strain evidence="7">Df01</strain>
    </source>
</reference>
<keyword evidence="8" id="KW-1185">Reference proteome</keyword>
<comment type="caution">
    <text evidence="7">The sequence shown here is derived from an EMBL/GenBank/DDBJ whole genome shotgun (WGS) entry which is preliminary data.</text>
</comment>
<accession>A0ABT7QLJ8</accession>
<proteinExistence type="inferred from homology"/>
<dbReference type="GO" id="GO:0005840">
    <property type="term" value="C:ribosome"/>
    <property type="evidence" value="ECO:0007669"/>
    <property type="project" value="UniProtKB-KW"/>
</dbReference>
<evidence type="ECO:0000313" key="8">
    <source>
        <dbReference type="Proteomes" id="UP001168167"/>
    </source>
</evidence>
<dbReference type="InterPro" id="IPR002136">
    <property type="entry name" value="Ribosomal_uL4"/>
</dbReference>
<comment type="similarity">
    <text evidence="1">Belongs to the universal ribosomal protein uL4 family.</text>
</comment>
<dbReference type="EMBL" id="JANQAO010000001">
    <property type="protein sequence ID" value="MDM5147300.1"/>
    <property type="molecule type" value="Genomic_DNA"/>
</dbReference>
<feature type="region of interest" description="Disordered" evidence="6">
    <location>
        <begin position="65"/>
        <end position="85"/>
    </location>
</feature>
<dbReference type="InterPro" id="IPR023574">
    <property type="entry name" value="Ribosomal_uL4_dom_sf"/>
</dbReference>
<organism evidence="7 8">
    <name type="scientific">Candidatus Doriopsillibacter californiensis</name>
    <dbReference type="NCBI Taxonomy" id="2970740"/>
    <lineage>
        <taxon>Bacteria</taxon>
        <taxon>Pseudomonadati</taxon>
        <taxon>Pseudomonadota</taxon>
        <taxon>Gammaproteobacteria</taxon>
        <taxon>Candidatus Tethybacterales</taxon>
        <taxon>Candidatus Persebacteraceae</taxon>
        <taxon>Candidatus Doriopsillibacter</taxon>
    </lineage>
</organism>
<dbReference type="Pfam" id="PF00573">
    <property type="entry name" value="Ribosomal_L4"/>
    <property type="match status" value="1"/>
</dbReference>
<dbReference type="InterPro" id="IPR013005">
    <property type="entry name" value="Ribosomal_uL4-like"/>
</dbReference>
<evidence type="ECO:0000256" key="2">
    <source>
        <dbReference type="ARBA" id="ARBA00022980"/>
    </source>
</evidence>
<evidence type="ECO:0000256" key="3">
    <source>
        <dbReference type="ARBA" id="ARBA00023274"/>
    </source>
</evidence>
<dbReference type="PANTHER" id="PTHR10746">
    <property type="entry name" value="50S RIBOSOMAL PROTEIN L4"/>
    <property type="match status" value="1"/>
</dbReference>
<evidence type="ECO:0000256" key="1">
    <source>
        <dbReference type="ARBA" id="ARBA00010528"/>
    </source>
</evidence>
<dbReference type="Proteomes" id="UP001168167">
    <property type="component" value="Unassembled WGS sequence"/>
</dbReference>
<evidence type="ECO:0000256" key="5">
    <source>
        <dbReference type="ARBA" id="ARBA00035462"/>
    </source>
</evidence>
<evidence type="ECO:0000313" key="7">
    <source>
        <dbReference type="EMBL" id="MDM5147300.1"/>
    </source>
</evidence>
<dbReference type="NCBIfam" id="TIGR03953">
    <property type="entry name" value="rplD_bact"/>
    <property type="match status" value="1"/>
</dbReference>
<reference evidence="7" key="1">
    <citation type="submission" date="2022-08" db="EMBL/GenBank/DDBJ databases">
        <authorList>
            <person name="Dzunkova M."/>
            <person name="La Clair J."/>
            <person name="Tyml T."/>
            <person name="Doud D."/>
            <person name="Schulz F."/>
            <person name="Piquer S."/>
            <person name="Porcel Sanchis D."/>
            <person name="Osborn A."/>
            <person name="Robinson D."/>
            <person name="Louie K.B."/>
            <person name="Bowen B.P."/>
            <person name="Bowers R."/>
            <person name="Lee J."/>
            <person name="Arnau Llombart V."/>
            <person name="Diaz Villanueva W."/>
            <person name="Gosliner T."/>
            <person name="Northen T."/>
            <person name="Cheng J.-F."/>
            <person name="Burkart M.D."/>
            <person name="Woyke T."/>
        </authorList>
    </citation>
    <scope>NUCLEOTIDE SEQUENCE</scope>
    <source>
        <strain evidence="7">Df01</strain>
    </source>
</reference>